<feature type="transmembrane region" description="Helical" evidence="2">
    <location>
        <begin position="340"/>
        <end position="361"/>
    </location>
</feature>
<keyword evidence="2" id="KW-0472">Membrane</keyword>
<feature type="compositionally biased region" description="Low complexity" evidence="1">
    <location>
        <begin position="203"/>
        <end position="222"/>
    </location>
</feature>
<proteinExistence type="predicted"/>
<feature type="region of interest" description="Disordered" evidence="1">
    <location>
        <begin position="244"/>
        <end position="295"/>
    </location>
</feature>
<evidence type="ECO:0000313" key="3">
    <source>
        <dbReference type="EMBL" id="RUS73328.1"/>
    </source>
</evidence>
<feature type="compositionally biased region" description="Basic residues" evidence="1">
    <location>
        <begin position="190"/>
        <end position="202"/>
    </location>
</feature>
<feature type="compositionally biased region" description="Basic residues" evidence="1">
    <location>
        <begin position="136"/>
        <end position="147"/>
    </location>
</feature>
<gene>
    <name evidence="3" type="ORF">EGW08_018900</name>
</gene>
<dbReference type="OrthoDB" id="10673828at2759"/>
<evidence type="ECO:0000256" key="1">
    <source>
        <dbReference type="SAM" id="MobiDB-lite"/>
    </source>
</evidence>
<feature type="compositionally biased region" description="Acidic residues" evidence="1">
    <location>
        <begin position="95"/>
        <end position="109"/>
    </location>
</feature>
<dbReference type="EMBL" id="RQTK01000948">
    <property type="protein sequence ID" value="RUS73328.1"/>
    <property type="molecule type" value="Genomic_DNA"/>
</dbReference>
<keyword evidence="2" id="KW-1133">Transmembrane helix</keyword>
<keyword evidence="4" id="KW-1185">Reference proteome</keyword>
<protein>
    <submittedName>
        <fullName evidence="3">Uncharacterized protein</fullName>
    </submittedName>
</protein>
<comment type="caution">
    <text evidence="3">The sequence shown here is derived from an EMBL/GenBank/DDBJ whole genome shotgun (WGS) entry which is preliminary data.</text>
</comment>
<evidence type="ECO:0000256" key="2">
    <source>
        <dbReference type="SAM" id="Phobius"/>
    </source>
</evidence>
<feature type="region of interest" description="Disordered" evidence="1">
    <location>
        <begin position="190"/>
        <end position="226"/>
    </location>
</feature>
<dbReference type="Proteomes" id="UP000271974">
    <property type="component" value="Unassembled WGS sequence"/>
</dbReference>
<accession>A0A3S0ZAK6</accession>
<evidence type="ECO:0000313" key="4">
    <source>
        <dbReference type="Proteomes" id="UP000271974"/>
    </source>
</evidence>
<reference evidence="3 4" key="1">
    <citation type="submission" date="2019-01" db="EMBL/GenBank/DDBJ databases">
        <title>A draft genome assembly of the solar-powered sea slug Elysia chlorotica.</title>
        <authorList>
            <person name="Cai H."/>
            <person name="Li Q."/>
            <person name="Fang X."/>
            <person name="Li J."/>
            <person name="Curtis N.E."/>
            <person name="Altenburger A."/>
            <person name="Shibata T."/>
            <person name="Feng M."/>
            <person name="Maeda T."/>
            <person name="Schwartz J.A."/>
            <person name="Shigenobu S."/>
            <person name="Lundholm N."/>
            <person name="Nishiyama T."/>
            <person name="Yang H."/>
            <person name="Hasebe M."/>
            <person name="Li S."/>
            <person name="Pierce S.K."/>
            <person name="Wang J."/>
        </authorList>
    </citation>
    <scope>NUCLEOTIDE SEQUENCE [LARGE SCALE GENOMIC DNA]</scope>
    <source>
        <strain evidence="3">EC2010</strain>
        <tissue evidence="3">Whole organism of an adult</tissue>
    </source>
</reference>
<organism evidence="3 4">
    <name type="scientific">Elysia chlorotica</name>
    <name type="common">Eastern emerald elysia</name>
    <name type="synonym">Sea slug</name>
    <dbReference type="NCBI Taxonomy" id="188477"/>
    <lineage>
        <taxon>Eukaryota</taxon>
        <taxon>Metazoa</taxon>
        <taxon>Spiralia</taxon>
        <taxon>Lophotrochozoa</taxon>
        <taxon>Mollusca</taxon>
        <taxon>Gastropoda</taxon>
        <taxon>Heterobranchia</taxon>
        <taxon>Euthyneura</taxon>
        <taxon>Panpulmonata</taxon>
        <taxon>Sacoglossa</taxon>
        <taxon>Placobranchoidea</taxon>
        <taxon>Plakobranchidae</taxon>
        <taxon>Elysia</taxon>
    </lineage>
</organism>
<feature type="region of interest" description="Disordered" evidence="1">
    <location>
        <begin position="24"/>
        <end position="176"/>
    </location>
</feature>
<dbReference type="AlphaFoldDB" id="A0A3S0ZAK6"/>
<keyword evidence="2" id="KW-0812">Transmembrane</keyword>
<sequence length="386" mass="42844">MQTDQSLFQIGFERFLEKMALQEQYEASKKGAKASRTTGGKGGGGKQTDESLAGDIRASDGGNVTGADERTKTGDGVEPAMPAETRQEGVLYEIQNDDDEVNGDDEDDWVERLQFRKRRRRSGVDGQRMKHDAEKHRRPVRFIPRTRPRQDSKSRDTPGAFAKRSATAEGKSSSNRSLLDDADILFIVKHKHPSRNSSRTKTKNSSSDTSSTQNKNSDTSKSIPMQELKKQITFLKSLYRVKSNKADTEGGKSSRHVPNVGPYGAAPAAQDAKKDVSTATPSQDGPFIQKLTQPPPFPLHPMHPLHPLHPMNTLNPQFHTPPKQVNLVWKHQRDANRHGAAIIVFLCLGLILFVVLVLALTKASNESGEPRRNDSSTALYVNYPHY</sequence>
<name>A0A3S0ZAK6_ELYCH</name>